<organism evidence="3 4">
    <name type="scientific">Marasmius crinis-equi</name>
    <dbReference type="NCBI Taxonomy" id="585013"/>
    <lineage>
        <taxon>Eukaryota</taxon>
        <taxon>Fungi</taxon>
        <taxon>Dikarya</taxon>
        <taxon>Basidiomycota</taxon>
        <taxon>Agaricomycotina</taxon>
        <taxon>Agaricomycetes</taxon>
        <taxon>Agaricomycetidae</taxon>
        <taxon>Agaricales</taxon>
        <taxon>Marasmiineae</taxon>
        <taxon>Marasmiaceae</taxon>
        <taxon>Marasmius</taxon>
    </lineage>
</organism>
<dbReference type="PANTHER" id="PTHR33840">
    <property type="match status" value="1"/>
</dbReference>
<proteinExistence type="predicted"/>
<name>A0ABR3F9A8_9AGAR</name>
<comment type="caution">
    <text evidence="3">The sequence shown here is derived from an EMBL/GenBank/DDBJ whole genome shotgun (WGS) entry which is preliminary data.</text>
</comment>
<dbReference type="PANTHER" id="PTHR33840:SF1">
    <property type="entry name" value="TLE1 PHOSPHOLIPASE DOMAIN-CONTAINING PROTEIN"/>
    <property type="match status" value="1"/>
</dbReference>
<dbReference type="InterPro" id="IPR036322">
    <property type="entry name" value="WD40_repeat_dom_sf"/>
</dbReference>
<evidence type="ECO:0000259" key="2">
    <source>
        <dbReference type="Pfam" id="PF09994"/>
    </source>
</evidence>
<feature type="region of interest" description="Disordered" evidence="1">
    <location>
        <begin position="23"/>
        <end position="60"/>
    </location>
</feature>
<dbReference type="Gene3D" id="2.130.10.10">
    <property type="entry name" value="YVTN repeat-like/Quinoprotein amine dehydrogenase"/>
    <property type="match status" value="1"/>
</dbReference>
<accession>A0ABR3F9A8</accession>
<feature type="domain" description="T6SS Phospholipase effector Tle1-like catalytic" evidence="2">
    <location>
        <begin position="158"/>
        <end position="299"/>
    </location>
</feature>
<dbReference type="InterPro" id="IPR018712">
    <property type="entry name" value="Tle1-like_cat"/>
</dbReference>
<sequence length="842" mass="93112">MMDPQETLAAKPVTHPEIVARAHSQPARATTTQESNIAPAMVGHPNTDSKVPVGGSTDEQRPLGVSLPPEMPASCHRHGPLHARNLVVCIDGTANQFGRKNTNVVELYSRLTKHPVQLTYYNSGIGTYAIPSWRSWDYYKQVVGHVIDLAIAFKRDDRNEMAARFKETFCHSEVTIHFVGAWDTVSSIGVARRKADLPVTNLGMKHVCYFRHALALDERRVKFLPEYAQGGAGPVPVPEDEENFKKGAMPPYNPDTTKSKMCRVKEVWFAGTHSDIGGGNTENANLIRNGPSLRWMVTEAKNAGLIIKPSRGEWGSHTGDLEINESMNVIWRFLEVLPLRRLTYRDAKSTTSRPHFGQRREIVSGQLIHESVYRTKDGRYLERLPSEASKEIDPIDRDAEKASIALKTLLDHGQSEDPLHKDAMETLQKLVYGETGTRAVLADLSYMLFDPQAQRSLSMERARVAMQVMIKLRPSEGVARGFIRLFPPIIRDMLNDVEYRTIAREFIHKYAIFVLTTAVAPYRQVIGDVTFCADGRTIACATPFGGAPGAHGVIYGEQEGFRFYKYFSALSVAYWSESEGPGKLAIATSQGLRTGDLKSLQVGSIIDTRRAIHVSFSADGEQMLSCFQKPSHIQIIQLWRAVNGGWTKTHEFQPDDERFCFIYAAFSPSGREVVAAGSPTPADPSQYGTVYVLSTDNGTLLYGPITVTPRPMALEFSRSGDTFYTAGRGGIMQGWDTQKGTSQNIPPFRPTDPPYMDIGILALSPTDGTTMLVGSESGIRFFDMRTGIQLGETIMDEPGRCAAWAPDGKSVVVGTAQGKITVYDATPDGEGLERVIKEGREE</sequence>
<evidence type="ECO:0000256" key="1">
    <source>
        <dbReference type="SAM" id="MobiDB-lite"/>
    </source>
</evidence>
<dbReference type="EMBL" id="JBAHYK010000702">
    <property type="protein sequence ID" value="KAL0571887.1"/>
    <property type="molecule type" value="Genomic_DNA"/>
</dbReference>
<gene>
    <name evidence="3" type="ORF">V5O48_010077</name>
</gene>
<dbReference type="Proteomes" id="UP001465976">
    <property type="component" value="Unassembled WGS sequence"/>
</dbReference>
<protein>
    <recommendedName>
        <fullName evidence="2">T6SS Phospholipase effector Tle1-like catalytic domain-containing protein</fullName>
    </recommendedName>
</protein>
<dbReference type="InterPro" id="IPR015943">
    <property type="entry name" value="WD40/YVTN_repeat-like_dom_sf"/>
</dbReference>
<dbReference type="SUPFAM" id="SSF50978">
    <property type="entry name" value="WD40 repeat-like"/>
    <property type="match status" value="1"/>
</dbReference>
<evidence type="ECO:0000313" key="4">
    <source>
        <dbReference type="Proteomes" id="UP001465976"/>
    </source>
</evidence>
<reference evidence="3 4" key="1">
    <citation type="submission" date="2024-02" db="EMBL/GenBank/DDBJ databases">
        <title>A draft genome for the cacao thread blight pathogen Marasmius crinis-equi.</title>
        <authorList>
            <person name="Cohen S.P."/>
            <person name="Baruah I.K."/>
            <person name="Amoako-Attah I."/>
            <person name="Bukari Y."/>
            <person name="Meinhardt L.W."/>
            <person name="Bailey B.A."/>
        </authorList>
    </citation>
    <scope>NUCLEOTIDE SEQUENCE [LARGE SCALE GENOMIC DNA]</scope>
    <source>
        <strain evidence="3 4">GH-76</strain>
    </source>
</reference>
<feature type="compositionally biased region" description="Polar residues" evidence="1">
    <location>
        <begin position="27"/>
        <end position="36"/>
    </location>
</feature>
<feature type="domain" description="T6SS Phospholipase effector Tle1-like catalytic" evidence="2">
    <location>
        <begin position="84"/>
        <end position="153"/>
    </location>
</feature>
<dbReference type="Pfam" id="PF09994">
    <property type="entry name" value="T6SS_Tle1-like_cat"/>
    <property type="match status" value="2"/>
</dbReference>
<keyword evidence="4" id="KW-1185">Reference proteome</keyword>
<evidence type="ECO:0000313" key="3">
    <source>
        <dbReference type="EMBL" id="KAL0571887.1"/>
    </source>
</evidence>